<dbReference type="OrthoDB" id="3284088at2"/>
<dbReference type="RefSeq" id="WP_090801534.1">
    <property type="nucleotide sequence ID" value="NZ_BOND01000005.1"/>
</dbReference>
<accession>A0A1H3UCK3</accession>
<feature type="domain" description="Methyltransferase" evidence="1">
    <location>
        <begin position="56"/>
        <end position="142"/>
    </location>
</feature>
<proteinExistence type="predicted"/>
<evidence type="ECO:0000313" key="3">
    <source>
        <dbReference type="Proteomes" id="UP000199632"/>
    </source>
</evidence>
<dbReference type="STRING" id="137265.SAMN05421684_6996"/>
<dbReference type="Gene3D" id="3.40.50.150">
    <property type="entry name" value="Vaccinia Virus protein VP39"/>
    <property type="match status" value="1"/>
</dbReference>
<dbReference type="InterPro" id="IPR041698">
    <property type="entry name" value="Methyltransf_25"/>
</dbReference>
<keyword evidence="3" id="KW-1185">Reference proteome</keyword>
<dbReference type="SUPFAM" id="SSF53335">
    <property type="entry name" value="S-adenosyl-L-methionine-dependent methyltransferases"/>
    <property type="match status" value="1"/>
</dbReference>
<gene>
    <name evidence="2" type="ORF">SAMN05421684_6996</name>
</gene>
<protein>
    <recommendedName>
        <fullName evidence="1">Methyltransferase domain-containing protein</fullName>
    </recommendedName>
</protein>
<evidence type="ECO:0000313" key="2">
    <source>
        <dbReference type="EMBL" id="SDZ60153.1"/>
    </source>
</evidence>
<evidence type="ECO:0000259" key="1">
    <source>
        <dbReference type="Pfam" id="PF13649"/>
    </source>
</evidence>
<dbReference type="EMBL" id="FNQB01000004">
    <property type="protein sequence ID" value="SDZ60153.1"/>
    <property type="molecule type" value="Genomic_DNA"/>
</dbReference>
<sequence>MRDYANVFHDAAAAARYDKEVFAAGGWAAGVDRRQRSRLRRWVREAFGDARPTQHDFACGSGRSLAMFEGLTASAHGYDTSVTMLSRARARLPAAEFHLVEDGVPATPAATGTPALVTLFRFLLNAPPEGRAAALDFAVRALPHRASGFVLVENHGPSGSLRALGRRRHRGERWFAELSHRDVGNLLERHGFTVIDRFGFGVAPAGAYRHGWSRPLARALDTATRLVPHAAVSTDVVYVARRS</sequence>
<reference evidence="3" key="1">
    <citation type="submission" date="2016-10" db="EMBL/GenBank/DDBJ databases">
        <authorList>
            <person name="Varghese N."/>
            <person name="Submissions S."/>
        </authorList>
    </citation>
    <scope>NUCLEOTIDE SEQUENCE [LARGE SCALE GENOMIC DNA]</scope>
    <source>
        <strain evidence="3">DSM 44718</strain>
    </source>
</reference>
<name>A0A1H3UCK3_9ACTN</name>
<dbReference type="Proteomes" id="UP000199632">
    <property type="component" value="Unassembled WGS sequence"/>
</dbReference>
<organism evidence="2 3">
    <name type="scientific">Asanoa ishikariensis</name>
    <dbReference type="NCBI Taxonomy" id="137265"/>
    <lineage>
        <taxon>Bacteria</taxon>
        <taxon>Bacillati</taxon>
        <taxon>Actinomycetota</taxon>
        <taxon>Actinomycetes</taxon>
        <taxon>Micromonosporales</taxon>
        <taxon>Micromonosporaceae</taxon>
        <taxon>Asanoa</taxon>
    </lineage>
</organism>
<dbReference type="Pfam" id="PF13649">
    <property type="entry name" value="Methyltransf_25"/>
    <property type="match status" value="1"/>
</dbReference>
<dbReference type="AlphaFoldDB" id="A0A1H3UCK3"/>
<dbReference type="InterPro" id="IPR029063">
    <property type="entry name" value="SAM-dependent_MTases_sf"/>
</dbReference>